<evidence type="ECO:0008006" key="3">
    <source>
        <dbReference type="Google" id="ProtNLM"/>
    </source>
</evidence>
<dbReference type="Pfam" id="PF05988">
    <property type="entry name" value="DUF899"/>
    <property type="match status" value="1"/>
</dbReference>
<comment type="caution">
    <text evidence="1">The sequence shown here is derived from an EMBL/GenBank/DDBJ whole genome shotgun (WGS) entry which is preliminary data.</text>
</comment>
<evidence type="ECO:0000313" key="2">
    <source>
        <dbReference type="Proteomes" id="UP000639973"/>
    </source>
</evidence>
<name>A0ABQ2G326_9DEIO</name>
<proteinExistence type="predicted"/>
<protein>
    <recommendedName>
        <fullName evidence="3">DUF899 domain-containing protein</fullName>
    </recommendedName>
</protein>
<dbReference type="InterPro" id="IPR036249">
    <property type="entry name" value="Thioredoxin-like_sf"/>
</dbReference>
<dbReference type="Gene3D" id="3.40.30.10">
    <property type="entry name" value="Glutaredoxin"/>
    <property type="match status" value="1"/>
</dbReference>
<organism evidence="1 2">
    <name type="scientific">Deinococcus aerolatus</name>
    <dbReference type="NCBI Taxonomy" id="522487"/>
    <lineage>
        <taxon>Bacteria</taxon>
        <taxon>Thermotogati</taxon>
        <taxon>Deinococcota</taxon>
        <taxon>Deinococci</taxon>
        <taxon>Deinococcales</taxon>
        <taxon>Deinococcaceae</taxon>
        <taxon>Deinococcus</taxon>
    </lineage>
</organism>
<dbReference type="Proteomes" id="UP000639973">
    <property type="component" value="Unassembled WGS sequence"/>
</dbReference>
<dbReference type="EMBL" id="BMOL01000002">
    <property type="protein sequence ID" value="GGL72212.1"/>
    <property type="molecule type" value="Genomic_DNA"/>
</dbReference>
<sequence length="214" mass="24248">MSIPGSAHPPIVDRASWQRRRDAILNLEKAATRLSDSIATQRRFLPMTEVENYVFMGEDGPITLTDLFGGRPQLIVHHFMFQPEWERGCPACTYGADNSKLHLPTLHAADISFVRISRAPIEKLQAYGQEKGWDVPWYSSFSNTFNRDWGWTGEDGGERPGYSAFLMVDGRPYLTYSTSGRGVENLIGIYGYLDIVPYGRQEAWQDVPEGWPQS</sequence>
<evidence type="ECO:0000313" key="1">
    <source>
        <dbReference type="EMBL" id="GGL72212.1"/>
    </source>
</evidence>
<dbReference type="InterPro" id="IPR010296">
    <property type="entry name" value="DUF899_thioredox"/>
</dbReference>
<accession>A0ABQ2G326</accession>
<reference evidence="2" key="1">
    <citation type="journal article" date="2019" name="Int. J. Syst. Evol. Microbiol.">
        <title>The Global Catalogue of Microorganisms (GCM) 10K type strain sequencing project: providing services to taxonomists for standard genome sequencing and annotation.</title>
        <authorList>
            <consortium name="The Broad Institute Genomics Platform"/>
            <consortium name="The Broad Institute Genome Sequencing Center for Infectious Disease"/>
            <person name="Wu L."/>
            <person name="Ma J."/>
        </authorList>
    </citation>
    <scope>NUCLEOTIDE SEQUENCE [LARGE SCALE GENOMIC DNA]</scope>
    <source>
        <strain evidence="2">JCM 15442</strain>
    </source>
</reference>
<dbReference type="SUPFAM" id="SSF52833">
    <property type="entry name" value="Thioredoxin-like"/>
    <property type="match status" value="1"/>
</dbReference>
<gene>
    <name evidence="1" type="ORF">GCM10010840_07900</name>
</gene>
<keyword evidence="2" id="KW-1185">Reference proteome</keyword>